<dbReference type="PRINTS" id="PR00032">
    <property type="entry name" value="HTHARAC"/>
</dbReference>
<proteinExistence type="predicted"/>
<dbReference type="PROSITE" id="PS00041">
    <property type="entry name" value="HTH_ARAC_FAMILY_1"/>
    <property type="match status" value="1"/>
</dbReference>
<name>A0ABQ0A6V6_9GAMM</name>
<dbReference type="InterPro" id="IPR018060">
    <property type="entry name" value="HTH_AraC"/>
</dbReference>
<dbReference type="InterPro" id="IPR018062">
    <property type="entry name" value="HTH_AraC-typ_CS"/>
</dbReference>
<evidence type="ECO:0000313" key="5">
    <source>
        <dbReference type="EMBL" id="GAA6167366.1"/>
    </source>
</evidence>
<dbReference type="InterPro" id="IPR009057">
    <property type="entry name" value="Homeodomain-like_sf"/>
</dbReference>
<reference evidence="5 6" key="1">
    <citation type="submission" date="2024-04" db="EMBL/GenBank/DDBJ databases">
        <title>Draft genome sequence of Sessilibacter corallicola NBRC 116591.</title>
        <authorList>
            <person name="Miyakawa T."/>
            <person name="Kusuya Y."/>
            <person name="Miura T."/>
        </authorList>
    </citation>
    <scope>NUCLEOTIDE SEQUENCE [LARGE SCALE GENOMIC DNA]</scope>
    <source>
        <strain evidence="5 6">KU-00831-HH</strain>
    </source>
</reference>
<protein>
    <submittedName>
        <fullName evidence="5">AraC family transcriptional regulator</fullName>
    </submittedName>
</protein>
<dbReference type="PANTHER" id="PTHR43280:SF32">
    <property type="entry name" value="TRANSCRIPTIONAL REGULATORY PROTEIN"/>
    <property type="match status" value="1"/>
</dbReference>
<gene>
    <name evidence="5" type="ORF">NBRC116591_11760</name>
</gene>
<dbReference type="PANTHER" id="PTHR43280">
    <property type="entry name" value="ARAC-FAMILY TRANSCRIPTIONAL REGULATOR"/>
    <property type="match status" value="1"/>
</dbReference>
<dbReference type="SUPFAM" id="SSF46689">
    <property type="entry name" value="Homeodomain-like"/>
    <property type="match status" value="1"/>
</dbReference>
<evidence type="ECO:0000259" key="4">
    <source>
        <dbReference type="PROSITE" id="PS01124"/>
    </source>
</evidence>
<dbReference type="InterPro" id="IPR020449">
    <property type="entry name" value="Tscrpt_reg_AraC-type_HTH"/>
</dbReference>
<dbReference type="RefSeq" id="WP_353302027.1">
    <property type="nucleotide sequence ID" value="NZ_BAABWN010000003.1"/>
</dbReference>
<dbReference type="Pfam" id="PF12833">
    <property type="entry name" value="HTH_18"/>
    <property type="match status" value="1"/>
</dbReference>
<organism evidence="5 6">
    <name type="scientific">Sessilibacter corallicola</name>
    <dbReference type="NCBI Taxonomy" id="2904075"/>
    <lineage>
        <taxon>Bacteria</taxon>
        <taxon>Pseudomonadati</taxon>
        <taxon>Pseudomonadota</taxon>
        <taxon>Gammaproteobacteria</taxon>
        <taxon>Cellvibrionales</taxon>
        <taxon>Cellvibrionaceae</taxon>
        <taxon>Sessilibacter</taxon>
    </lineage>
</organism>
<keyword evidence="1" id="KW-0805">Transcription regulation</keyword>
<sequence>MTKKLHFSNLHDYHEYLGIAAPEHPMFSVINMQSDTSDEITCTTDDIEMSTDFYSISIKHILSGDIYYGRTQYDFRNGSLICFGPRQAIRTKGVRAKTHGRSIVIHEDFLRGISIQKSMREANYFSYAVNEALHLSPKEEALITGIVDTLEQEYLQNHDAFSKDIMVSQLNTLLTYAERFYQRQFRQRKESQTTSLETRFYNTLQAAALEHMPSVEEIANQLNMTSRYLSDALKLETGHTTLENIHIYQIDRAKNLLLGSEDSVATIAYALGFEYPQYFSRLFKNKVGMTPTEYRETTKH</sequence>
<keyword evidence="3" id="KW-0804">Transcription</keyword>
<dbReference type="SMART" id="SM00342">
    <property type="entry name" value="HTH_ARAC"/>
    <property type="match status" value="1"/>
</dbReference>
<dbReference type="EMBL" id="BAABWN010000003">
    <property type="protein sequence ID" value="GAA6167366.1"/>
    <property type="molecule type" value="Genomic_DNA"/>
</dbReference>
<dbReference type="Proteomes" id="UP001465153">
    <property type="component" value="Unassembled WGS sequence"/>
</dbReference>
<feature type="domain" description="HTH araC/xylS-type" evidence="4">
    <location>
        <begin position="198"/>
        <end position="297"/>
    </location>
</feature>
<dbReference type="Gene3D" id="1.10.10.60">
    <property type="entry name" value="Homeodomain-like"/>
    <property type="match status" value="1"/>
</dbReference>
<dbReference type="PROSITE" id="PS01124">
    <property type="entry name" value="HTH_ARAC_FAMILY_2"/>
    <property type="match status" value="1"/>
</dbReference>
<evidence type="ECO:0000256" key="2">
    <source>
        <dbReference type="ARBA" id="ARBA00023125"/>
    </source>
</evidence>
<evidence type="ECO:0000313" key="6">
    <source>
        <dbReference type="Proteomes" id="UP001465153"/>
    </source>
</evidence>
<evidence type="ECO:0000256" key="3">
    <source>
        <dbReference type="ARBA" id="ARBA00023163"/>
    </source>
</evidence>
<evidence type="ECO:0000256" key="1">
    <source>
        <dbReference type="ARBA" id="ARBA00023015"/>
    </source>
</evidence>
<accession>A0ABQ0A6V6</accession>
<keyword evidence="6" id="KW-1185">Reference proteome</keyword>
<keyword evidence="2" id="KW-0238">DNA-binding</keyword>
<comment type="caution">
    <text evidence="5">The sequence shown here is derived from an EMBL/GenBank/DDBJ whole genome shotgun (WGS) entry which is preliminary data.</text>
</comment>